<keyword evidence="2" id="KW-1185">Reference proteome</keyword>
<protein>
    <submittedName>
        <fullName evidence="1">Uncharacterized protein</fullName>
    </submittedName>
</protein>
<gene>
    <name evidence="1" type="ORF">E5Z56_01485</name>
</gene>
<evidence type="ECO:0000313" key="1">
    <source>
        <dbReference type="EMBL" id="QCT06120.1"/>
    </source>
</evidence>
<dbReference type="Pfam" id="PF24716">
    <property type="entry name" value="WapI"/>
    <property type="match status" value="1"/>
</dbReference>
<dbReference type="KEGG" id="ruj:E5Z56_01485"/>
<sequence length="168" mass="20182">MWLKLNLEGMKINIQIRNYEKSDKDKWDMQYCKVDFSFIFRNIINYKNSSEILFSCEIEELKDKLDDLLNDRITKEFELEFIEPDFMFLFSPETSINKEDKTNYIILEPYLEWKVKLWNDGLTSNYFSTTLDVDNIKVLRCYLSLIMGTVTTDDKEVIKYMNKGIIIE</sequence>
<dbReference type="RefSeq" id="WP_138156213.1">
    <property type="nucleotide sequence ID" value="NZ_CP039381.1"/>
</dbReference>
<dbReference type="AlphaFoldDB" id="A0A4P8XVZ0"/>
<accession>A0A4P8XVZ0</accession>
<organism evidence="1 2">
    <name type="scientific">Ruminococcus bovis</name>
    <dbReference type="NCBI Taxonomy" id="2564099"/>
    <lineage>
        <taxon>Bacteria</taxon>
        <taxon>Bacillati</taxon>
        <taxon>Bacillota</taxon>
        <taxon>Clostridia</taxon>
        <taxon>Eubacteriales</taxon>
        <taxon>Oscillospiraceae</taxon>
        <taxon>Ruminococcus</taxon>
    </lineage>
</organism>
<dbReference type="OrthoDB" id="2082332at2"/>
<dbReference type="Proteomes" id="UP000301475">
    <property type="component" value="Chromosome"/>
</dbReference>
<dbReference type="EMBL" id="CP039381">
    <property type="protein sequence ID" value="QCT06120.1"/>
    <property type="molecule type" value="Genomic_DNA"/>
</dbReference>
<name>A0A4P8XVZ0_9FIRM</name>
<proteinExistence type="predicted"/>
<reference evidence="1 2" key="1">
    <citation type="submission" date="2019-04" db="EMBL/GenBank/DDBJ databases">
        <authorList>
            <person name="Embree M."/>
            <person name="Gaffney J.R."/>
        </authorList>
    </citation>
    <scope>NUCLEOTIDE SEQUENCE [LARGE SCALE GENOMIC DNA]</scope>
    <source>
        <strain evidence="1 2">JE7A12</strain>
    </source>
</reference>
<dbReference type="InterPro" id="IPR056510">
    <property type="entry name" value="WapI"/>
</dbReference>
<evidence type="ECO:0000313" key="2">
    <source>
        <dbReference type="Proteomes" id="UP000301475"/>
    </source>
</evidence>